<dbReference type="InterPro" id="IPR002293">
    <property type="entry name" value="AA/rel_permease1"/>
</dbReference>
<evidence type="ECO:0000256" key="1">
    <source>
        <dbReference type="ARBA" id="ARBA00004141"/>
    </source>
</evidence>
<feature type="transmembrane region" description="Helical" evidence="7">
    <location>
        <begin position="182"/>
        <end position="205"/>
    </location>
</feature>
<name>A0A8H3UCK2_VENIN</name>
<keyword evidence="4 7" id="KW-1133">Transmembrane helix</keyword>
<dbReference type="PANTHER" id="PTHR45649">
    <property type="entry name" value="AMINO-ACID PERMEASE BAT1"/>
    <property type="match status" value="1"/>
</dbReference>
<organism evidence="8 9">
    <name type="scientific">Venturia inaequalis</name>
    <name type="common">Apple scab fungus</name>
    <dbReference type="NCBI Taxonomy" id="5025"/>
    <lineage>
        <taxon>Eukaryota</taxon>
        <taxon>Fungi</taxon>
        <taxon>Dikarya</taxon>
        <taxon>Ascomycota</taxon>
        <taxon>Pezizomycotina</taxon>
        <taxon>Dothideomycetes</taxon>
        <taxon>Pleosporomycetidae</taxon>
        <taxon>Venturiales</taxon>
        <taxon>Venturiaceae</taxon>
        <taxon>Venturia</taxon>
    </lineage>
</organism>
<evidence type="ECO:0000313" key="8">
    <source>
        <dbReference type="EMBL" id="KAE9967153.1"/>
    </source>
</evidence>
<sequence>MKSVNTISSTNVEDDSKENHHDTFTELQISDDTGSSNVDSRHMFRMGKEQQFNVSITEFPVEDLKLTFVAHLQEIHYDHVRYRSLDVLDSSLIRKANTAGLVNGGLAGLLWGYVWTCVGFIAIVMSLAEMSSMAPTNGGQYHWVSEFAPRKYQKFLSYLSVSDSAAHLSEEVKNASRSVPSAMLWSFFLNAIVGLIVLVSFLFAIPSVTDVLDPTKNTTGFAFIYVLQQATYRGCIPIFVILLVQCVAGGVDCNCSTSRQIFAFARDGGFPFKNWLTTVKRKTVPQNAVILTSIFSAVISLVNLGSTAAYNALISLQLLALMLTYCISIGSIFYQRLIGQGDKLPPAQWSLGRYGIWVNGAGFFYCAFIFFWSGWPSNSKFDPLTFNWASPMFGAVLVFSVVYYYTYGRKTYKAPVLLVKQFN</sequence>
<feature type="transmembrane region" description="Helical" evidence="7">
    <location>
        <begin position="110"/>
        <end position="128"/>
    </location>
</feature>
<feature type="transmembrane region" description="Helical" evidence="7">
    <location>
        <begin position="288"/>
        <end position="306"/>
    </location>
</feature>
<feature type="region of interest" description="Disordered" evidence="6">
    <location>
        <begin position="1"/>
        <end position="36"/>
    </location>
</feature>
<proteinExistence type="predicted"/>
<comment type="caution">
    <text evidence="8">The sequence shown here is derived from an EMBL/GenBank/DDBJ whole genome shotgun (WGS) entry which is preliminary data.</text>
</comment>
<keyword evidence="5 7" id="KW-0472">Membrane</keyword>
<accession>A0A8H3UCK2</accession>
<gene>
    <name evidence="8" type="ORF">BLS_006536</name>
</gene>
<keyword evidence="2" id="KW-0813">Transport</keyword>
<comment type="subcellular location">
    <subcellularLocation>
        <location evidence="1">Membrane</location>
        <topology evidence="1">Multi-pass membrane protein</topology>
    </subcellularLocation>
</comment>
<dbReference type="PANTHER" id="PTHR45649:SF4">
    <property type="entry name" value="TRANSPORTER, PUTATIVE (EUROFUNG)-RELATED"/>
    <property type="match status" value="1"/>
</dbReference>
<reference evidence="8 9" key="1">
    <citation type="submission" date="2019-11" db="EMBL/GenBank/DDBJ databases">
        <title>Venturia inaequalis Genome Resource.</title>
        <authorList>
            <person name="Lichtner F.J."/>
        </authorList>
    </citation>
    <scope>NUCLEOTIDE SEQUENCE [LARGE SCALE GENOMIC DNA]</scope>
    <source>
        <strain evidence="8">Bline_iso_100314</strain>
    </source>
</reference>
<dbReference type="GO" id="GO:0022857">
    <property type="term" value="F:transmembrane transporter activity"/>
    <property type="evidence" value="ECO:0007669"/>
    <property type="project" value="InterPro"/>
</dbReference>
<evidence type="ECO:0000256" key="6">
    <source>
        <dbReference type="SAM" id="MobiDB-lite"/>
    </source>
</evidence>
<keyword evidence="3 7" id="KW-0812">Transmembrane</keyword>
<evidence type="ECO:0000256" key="4">
    <source>
        <dbReference type="ARBA" id="ARBA00022989"/>
    </source>
</evidence>
<evidence type="ECO:0000313" key="9">
    <source>
        <dbReference type="Proteomes" id="UP000433883"/>
    </source>
</evidence>
<evidence type="ECO:0000256" key="5">
    <source>
        <dbReference type="ARBA" id="ARBA00023136"/>
    </source>
</evidence>
<dbReference type="Gene3D" id="1.20.1740.10">
    <property type="entry name" value="Amino acid/polyamine transporter I"/>
    <property type="match status" value="2"/>
</dbReference>
<feature type="transmembrane region" description="Helical" evidence="7">
    <location>
        <begin position="312"/>
        <end position="334"/>
    </location>
</feature>
<protein>
    <recommendedName>
        <fullName evidence="10">Amino acid transporter</fullName>
    </recommendedName>
</protein>
<feature type="transmembrane region" description="Helical" evidence="7">
    <location>
        <begin position="230"/>
        <end position="251"/>
    </location>
</feature>
<evidence type="ECO:0008006" key="10">
    <source>
        <dbReference type="Google" id="ProtNLM"/>
    </source>
</evidence>
<feature type="transmembrane region" description="Helical" evidence="7">
    <location>
        <begin position="354"/>
        <end position="374"/>
    </location>
</feature>
<dbReference type="Proteomes" id="UP000433883">
    <property type="component" value="Unassembled WGS sequence"/>
</dbReference>
<dbReference type="GO" id="GO:0016020">
    <property type="term" value="C:membrane"/>
    <property type="evidence" value="ECO:0007669"/>
    <property type="project" value="UniProtKB-SubCell"/>
</dbReference>
<dbReference type="AlphaFoldDB" id="A0A8H3UCK2"/>
<dbReference type="EMBL" id="WNWQ01000484">
    <property type="protein sequence ID" value="KAE9967153.1"/>
    <property type="molecule type" value="Genomic_DNA"/>
</dbReference>
<evidence type="ECO:0000256" key="7">
    <source>
        <dbReference type="SAM" id="Phobius"/>
    </source>
</evidence>
<feature type="compositionally biased region" description="Polar residues" evidence="6">
    <location>
        <begin position="1"/>
        <end position="11"/>
    </location>
</feature>
<evidence type="ECO:0000256" key="2">
    <source>
        <dbReference type="ARBA" id="ARBA00022448"/>
    </source>
</evidence>
<dbReference type="Pfam" id="PF13520">
    <property type="entry name" value="AA_permease_2"/>
    <property type="match status" value="2"/>
</dbReference>
<evidence type="ECO:0000256" key="3">
    <source>
        <dbReference type="ARBA" id="ARBA00022692"/>
    </source>
</evidence>
<feature type="transmembrane region" description="Helical" evidence="7">
    <location>
        <begin position="386"/>
        <end position="405"/>
    </location>
</feature>
<feature type="compositionally biased region" description="Polar residues" evidence="6">
    <location>
        <begin position="25"/>
        <end position="36"/>
    </location>
</feature>